<feature type="region of interest" description="Disordered" evidence="1">
    <location>
        <begin position="230"/>
        <end position="250"/>
    </location>
</feature>
<accession>A0ABS4BG55</accession>
<keyword evidence="2" id="KW-0472">Membrane</keyword>
<keyword evidence="2" id="KW-0812">Transmembrane</keyword>
<keyword evidence="2" id="KW-1133">Transmembrane helix</keyword>
<dbReference type="Proteomes" id="UP000678276">
    <property type="component" value="Unassembled WGS sequence"/>
</dbReference>
<feature type="region of interest" description="Disordered" evidence="1">
    <location>
        <begin position="1"/>
        <end position="29"/>
    </location>
</feature>
<dbReference type="EMBL" id="JAGJCF010000004">
    <property type="protein sequence ID" value="MBP0615517.1"/>
    <property type="molecule type" value="Genomic_DNA"/>
</dbReference>
<name>A0ABS4BG55_9HYPH</name>
<evidence type="ECO:0000256" key="1">
    <source>
        <dbReference type="SAM" id="MobiDB-lite"/>
    </source>
</evidence>
<gene>
    <name evidence="3" type="ORF">J6595_07990</name>
</gene>
<feature type="transmembrane region" description="Helical" evidence="2">
    <location>
        <begin position="93"/>
        <end position="118"/>
    </location>
</feature>
<keyword evidence="4" id="KW-1185">Reference proteome</keyword>
<evidence type="ECO:0000313" key="3">
    <source>
        <dbReference type="EMBL" id="MBP0615517.1"/>
    </source>
</evidence>
<feature type="transmembrane region" description="Helical" evidence="2">
    <location>
        <begin position="63"/>
        <end position="81"/>
    </location>
</feature>
<dbReference type="RefSeq" id="WP_209593937.1">
    <property type="nucleotide sequence ID" value="NZ_JAGJCF010000004.1"/>
</dbReference>
<evidence type="ECO:0008006" key="5">
    <source>
        <dbReference type="Google" id="ProtNLM"/>
    </source>
</evidence>
<comment type="caution">
    <text evidence="3">The sequence shown here is derived from an EMBL/GenBank/DDBJ whole genome shotgun (WGS) entry which is preliminary data.</text>
</comment>
<sequence length="250" mass="28274">MSATDDPLLRTGSLGTQQTSEPPGKMPWQRAARQEPSFRRQTMLTLDDFLVGNDIRWIGDRTSFVAVVMLCGAGAGLFLGYDDYRAHEVAGMLATIVLAIAASALLALPLHWLCARLVRWFLERSLRKRGAIGILFDMEVSRGGIELTAPWDEQTTNVTSMQFPWPSILALEADETRYLFWFASRDALAFHRELLSTDGEKSEEAEFRDCIERWSGRRIVTPPVFARNRRAREQKWDSPPAKSPDRQSEG</sequence>
<evidence type="ECO:0000313" key="4">
    <source>
        <dbReference type="Proteomes" id="UP000678276"/>
    </source>
</evidence>
<evidence type="ECO:0000256" key="2">
    <source>
        <dbReference type="SAM" id="Phobius"/>
    </source>
</evidence>
<reference evidence="3 4" key="1">
    <citation type="submission" date="2021-04" db="EMBL/GenBank/DDBJ databases">
        <title>Whole genome sequence of Jiella sp. KSK16Y-1.</title>
        <authorList>
            <person name="Tuo L."/>
        </authorList>
    </citation>
    <scope>NUCLEOTIDE SEQUENCE [LARGE SCALE GENOMIC DNA]</scope>
    <source>
        <strain evidence="3 4">KSK16Y-1</strain>
    </source>
</reference>
<proteinExistence type="predicted"/>
<organism evidence="3 4">
    <name type="scientific">Jiella mangrovi</name>
    <dbReference type="NCBI Taxonomy" id="2821407"/>
    <lineage>
        <taxon>Bacteria</taxon>
        <taxon>Pseudomonadati</taxon>
        <taxon>Pseudomonadota</taxon>
        <taxon>Alphaproteobacteria</taxon>
        <taxon>Hyphomicrobiales</taxon>
        <taxon>Aurantimonadaceae</taxon>
        <taxon>Jiella</taxon>
    </lineage>
</organism>
<protein>
    <recommendedName>
        <fullName evidence="5">YcxB family protein</fullName>
    </recommendedName>
</protein>